<evidence type="ECO:0000259" key="1">
    <source>
        <dbReference type="PROSITE" id="PS50851"/>
    </source>
</evidence>
<proteinExistence type="predicted"/>
<evidence type="ECO:0000313" key="2">
    <source>
        <dbReference type="EMBL" id="EGQ27733.1"/>
    </source>
</evidence>
<dbReference type="eggNOG" id="COG0835">
    <property type="taxonomic scope" value="Bacteria"/>
</dbReference>
<dbReference type="STRING" id="759851.SAMN04244570_0757"/>
<dbReference type="GO" id="GO:0005829">
    <property type="term" value="C:cytosol"/>
    <property type="evidence" value="ECO:0007669"/>
    <property type="project" value="TreeGrafter"/>
</dbReference>
<dbReference type="Gene3D" id="2.30.30.40">
    <property type="entry name" value="SH3 Domains"/>
    <property type="match status" value="1"/>
</dbReference>
<accession>F9DN33</accession>
<dbReference type="Gene3D" id="2.40.50.180">
    <property type="entry name" value="CheA-289, Domain 4"/>
    <property type="match status" value="1"/>
</dbReference>
<dbReference type="EMBL" id="AFPZ01000009">
    <property type="protein sequence ID" value="EGQ27733.1"/>
    <property type="molecule type" value="Genomic_DNA"/>
</dbReference>
<dbReference type="HOGENOM" id="CLU_048995_3_0_9"/>
<gene>
    <name evidence="2" type="ORF">HMPREF9372_0213</name>
</gene>
<organism evidence="2 3">
    <name type="scientific">Sporosarcina newyorkensis 2681</name>
    <dbReference type="NCBI Taxonomy" id="1027292"/>
    <lineage>
        <taxon>Bacteria</taxon>
        <taxon>Bacillati</taxon>
        <taxon>Bacillota</taxon>
        <taxon>Bacilli</taxon>
        <taxon>Bacillales</taxon>
        <taxon>Caryophanaceae</taxon>
        <taxon>Sporosarcina</taxon>
    </lineage>
</organism>
<dbReference type="GO" id="GO:0007165">
    <property type="term" value="P:signal transduction"/>
    <property type="evidence" value="ECO:0007669"/>
    <property type="project" value="InterPro"/>
</dbReference>
<evidence type="ECO:0000313" key="3">
    <source>
        <dbReference type="Proteomes" id="UP000005316"/>
    </source>
</evidence>
<dbReference type="PANTHER" id="PTHR22617">
    <property type="entry name" value="CHEMOTAXIS SENSOR HISTIDINE KINASE-RELATED"/>
    <property type="match status" value="1"/>
</dbReference>
<protein>
    <submittedName>
        <fullName evidence="2">Chemotaxis protein</fullName>
    </submittedName>
</protein>
<dbReference type="PROSITE" id="PS50851">
    <property type="entry name" value="CHEW"/>
    <property type="match status" value="1"/>
</dbReference>
<dbReference type="SUPFAM" id="SSF50341">
    <property type="entry name" value="CheW-like"/>
    <property type="match status" value="1"/>
</dbReference>
<dbReference type="Pfam" id="PF01584">
    <property type="entry name" value="CheW"/>
    <property type="match status" value="1"/>
</dbReference>
<reference evidence="2 3" key="1">
    <citation type="submission" date="2011-04" db="EMBL/GenBank/DDBJ databases">
        <authorList>
            <person name="Muzny D."/>
            <person name="Qin X."/>
            <person name="Deng J."/>
            <person name="Jiang H."/>
            <person name="Liu Y."/>
            <person name="Qu J."/>
            <person name="Song X.-Z."/>
            <person name="Zhang L."/>
            <person name="Thornton R."/>
            <person name="Coyle M."/>
            <person name="Francisco L."/>
            <person name="Jackson L."/>
            <person name="Javaid M."/>
            <person name="Korchina V."/>
            <person name="Kovar C."/>
            <person name="Mata R."/>
            <person name="Mathew T."/>
            <person name="Ngo R."/>
            <person name="Nguyen L."/>
            <person name="Nguyen N."/>
            <person name="Okwuonu G."/>
            <person name="Ongeri F."/>
            <person name="Pham C."/>
            <person name="Simmons D."/>
            <person name="Wilczek-Boney K."/>
            <person name="Hale W."/>
            <person name="Jakkamsetti A."/>
            <person name="Pham P."/>
            <person name="Ruth R."/>
            <person name="San Lucas F."/>
            <person name="Warren J."/>
            <person name="Zhang J."/>
            <person name="Zhao Z."/>
            <person name="Zhou C."/>
            <person name="Zhu D."/>
            <person name="Lee S."/>
            <person name="Bess C."/>
            <person name="Blankenburg K."/>
            <person name="Forbes L."/>
            <person name="Fu Q."/>
            <person name="Gubbala S."/>
            <person name="Hirani K."/>
            <person name="Jayaseelan J.C."/>
            <person name="Lara F."/>
            <person name="Munidasa M."/>
            <person name="Palculict T."/>
            <person name="Patil S."/>
            <person name="Pu L.-L."/>
            <person name="Saada N."/>
            <person name="Tang L."/>
            <person name="Weissenberger G."/>
            <person name="Zhu Y."/>
            <person name="Hemphill L."/>
            <person name="Shang Y."/>
            <person name="Youmans B."/>
            <person name="Ayvaz T."/>
            <person name="Ross M."/>
            <person name="Santibanez J."/>
            <person name="Aqrawi P."/>
            <person name="Gross S."/>
            <person name="Joshi V."/>
            <person name="Fowler G."/>
            <person name="Nazareth L."/>
            <person name="Reid J."/>
            <person name="Worley K."/>
            <person name="Petrosino J."/>
            <person name="Highlander S."/>
            <person name="Gibbs R."/>
        </authorList>
    </citation>
    <scope>NUCLEOTIDE SEQUENCE [LARGE SCALE GENOMIC DNA]</scope>
    <source>
        <strain evidence="2 3">2681</strain>
    </source>
</reference>
<sequence length="163" mass="18017">MKEGAAMQTVIVRTGNEEYALPVESVVSIEKLEYITPIPHLPDYLLGLMKSRGELVPILDFSQILYHKPTARDEESHVVVLATDQLEVGLLVLDAKEILDLPEEKLTSTALKAYSKTPYFTTVANLENRVITVIAPNLLASSLAGMDEISAYVNEQRQSSESD</sequence>
<dbReference type="SMART" id="SM00260">
    <property type="entry name" value="CheW"/>
    <property type="match status" value="1"/>
</dbReference>
<name>F9DN33_9BACL</name>
<dbReference type="InterPro" id="IPR036061">
    <property type="entry name" value="CheW-like_dom_sf"/>
</dbReference>
<dbReference type="InterPro" id="IPR002545">
    <property type="entry name" value="CheW-lke_dom"/>
</dbReference>
<dbReference type="GO" id="GO:0006935">
    <property type="term" value="P:chemotaxis"/>
    <property type="evidence" value="ECO:0007669"/>
    <property type="project" value="InterPro"/>
</dbReference>
<dbReference type="CDD" id="cd00588">
    <property type="entry name" value="CheW_like"/>
    <property type="match status" value="1"/>
</dbReference>
<comment type="caution">
    <text evidence="2">The sequence shown here is derived from an EMBL/GenBank/DDBJ whole genome shotgun (WGS) entry which is preliminary data.</text>
</comment>
<dbReference type="InterPro" id="IPR039315">
    <property type="entry name" value="CheW"/>
</dbReference>
<feature type="domain" description="CheW-like" evidence="1">
    <location>
        <begin position="6"/>
        <end position="145"/>
    </location>
</feature>
<dbReference type="Proteomes" id="UP000005316">
    <property type="component" value="Unassembled WGS sequence"/>
</dbReference>
<dbReference type="PANTHER" id="PTHR22617:SF23">
    <property type="entry name" value="CHEMOTAXIS PROTEIN CHEW"/>
    <property type="match status" value="1"/>
</dbReference>
<dbReference type="AlphaFoldDB" id="F9DN33"/>